<comment type="similarity">
    <text evidence="1">Belongs to the DSD1 family.</text>
</comment>
<dbReference type="Proteomes" id="UP000222106">
    <property type="component" value="Unassembled WGS sequence"/>
</dbReference>
<feature type="domain" description="D-serine dehydratase-like" evidence="3">
    <location>
        <begin position="314"/>
        <end position="410"/>
    </location>
</feature>
<organism evidence="4 5">
    <name type="scientific">Georgenia soli</name>
    <dbReference type="NCBI Taxonomy" id="638953"/>
    <lineage>
        <taxon>Bacteria</taxon>
        <taxon>Bacillati</taxon>
        <taxon>Actinomycetota</taxon>
        <taxon>Actinomycetes</taxon>
        <taxon>Micrococcales</taxon>
        <taxon>Bogoriellaceae</taxon>
        <taxon>Georgenia</taxon>
    </lineage>
</organism>
<dbReference type="PANTHER" id="PTHR28004">
    <property type="entry name" value="ZGC:162816-RELATED"/>
    <property type="match status" value="1"/>
</dbReference>
<dbReference type="EMBL" id="PDJI01000003">
    <property type="protein sequence ID" value="PFG44971.1"/>
    <property type="molecule type" value="Genomic_DNA"/>
</dbReference>
<dbReference type="InterPro" id="IPR029066">
    <property type="entry name" value="PLP-binding_barrel"/>
</dbReference>
<dbReference type="AlphaFoldDB" id="A0A2A9F2H5"/>
<comment type="caution">
    <text evidence="4">The sequence shown here is derived from an EMBL/GenBank/DDBJ whole genome shotgun (WGS) entry which is preliminary data.</text>
</comment>
<proteinExistence type="inferred from homology"/>
<evidence type="ECO:0000256" key="1">
    <source>
        <dbReference type="ARBA" id="ARBA00005323"/>
    </source>
</evidence>
<dbReference type="InterPro" id="IPR026956">
    <property type="entry name" value="D-ser_dehydrat-like_dom"/>
</dbReference>
<dbReference type="Gene3D" id="2.40.37.20">
    <property type="entry name" value="D-serine dehydratase-like domain"/>
    <property type="match status" value="1"/>
</dbReference>
<dbReference type="SUPFAM" id="SSF51419">
    <property type="entry name" value="PLP-binding barrel"/>
    <property type="match status" value="1"/>
</dbReference>
<evidence type="ECO:0000256" key="2">
    <source>
        <dbReference type="ARBA" id="ARBA00023239"/>
    </source>
</evidence>
<dbReference type="Pfam" id="PF01168">
    <property type="entry name" value="Ala_racemase_N"/>
    <property type="match status" value="1"/>
</dbReference>
<evidence type="ECO:0000313" key="5">
    <source>
        <dbReference type="Proteomes" id="UP000222106"/>
    </source>
</evidence>
<dbReference type="SMART" id="SM01119">
    <property type="entry name" value="D-ser_dehydrat"/>
    <property type="match status" value="1"/>
</dbReference>
<keyword evidence="2" id="KW-0456">Lyase</keyword>
<protein>
    <submittedName>
        <fullName evidence="4">D-serine deaminase-like pyridoxal phosphate-dependent protein</fullName>
    </submittedName>
</protein>
<reference evidence="4 5" key="1">
    <citation type="submission" date="2017-10" db="EMBL/GenBank/DDBJ databases">
        <title>Sequencing the genomes of 1000 actinobacteria strains.</title>
        <authorList>
            <person name="Klenk H.-P."/>
        </authorList>
    </citation>
    <scope>NUCLEOTIDE SEQUENCE [LARGE SCALE GENOMIC DNA]</scope>
    <source>
        <strain evidence="4 5">DSM 21838</strain>
    </source>
</reference>
<dbReference type="InterPro" id="IPR001608">
    <property type="entry name" value="Ala_racemase_N"/>
</dbReference>
<sequence length="423" mass="45464">MHRQQIAEGPVGWRFKGLPTAAHDLTIEQIGQRRYGLFDPAAGVEWPALVLRESALRHNASVLARFCAKHNVSLAPHGKTAVSPQLWALQAEAGAWGVSVATPHQTRAFRAAGARRILMANELVNTAFAQWVQREIAAGPEFEFYCYVDSVAGVELLDAALDPAGPPLPVLLELGHAGGRAGCRDSKTALNVARAAAQSRRLSLVGVAGYEGSVSHDRDAEGLAAVGAYLAGVVREFEAIAAAGLFDAAAEEYLLSAGGSIYFDVVAEEFNKLQDLGRNVRRVIRSGAYLTHDHGFYTRLSPLGSPEDGGLIPAAEVWSQVLSLPEPGLAILDSGRRDLPYDQDLPQPLALRRGDSVQPIDGWRVTSLNDQHAFVSLPPDSDVQVGDLIQLGISHPCTLHDKWQAALIADEQDYIVGVARSFI</sequence>
<dbReference type="GO" id="GO:0016829">
    <property type="term" value="F:lyase activity"/>
    <property type="evidence" value="ECO:0007669"/>
    <property type="project" value="UniProtKB-KW"/>
</dbReference>
<dbReference type="PANTHER" id="PTHR28004:SF8">
    <property type="entry name" value="D-SERINE DEAMINASE"/>
    <property type="match status" value="1"/>
</dbReference>
<dbReference type="InterPro" id="IPR042208">
    <property type="entry name" value="D-ser_dehydrat-like_sf"/>
</dbReference>
<keyword evidence="5" id="KW-1185">Reference proteome</keyword>
<accession>A0A2A9F2H5</accession>
<dbReference type="InterPro" id="IPR051466">
    <property type="entry name" value="D-amino_acid_metab_enzyme"/>
</dbReference>
<dbReference type="Pfam" id="PF14031">
    <property type="entry name" value="D-ser_dehydrat"/>
    <property type="match status" value="1"/>
</dbReference>
<name>A0A2A9F2H5_9MICO</name>
<evidence type="ECO:0000313" key="4">
    <source>
        <dbReference type="EMBL" id="PFG44971.1"/>
    </source>
</evidence>
<gene>
    <name evidence="4" type="ORF">ATJ97_0250</name>
</gene>
<dbReference type="OrthoDB" id="9811417at2"/>
<dbReference type="Gene3D" id="3.20.20.10">
    <property type="entry name" value="Alanine racemase"/>
    <property type="match status" value="1"/>
</dbReference>
<dbReference type="RefSeq" id="WP_098482179.1">
    <property type="nucleotide sequence ID" value="NZ_PDJI01000003.1"/>
</dbReference>
<evidence type="ECO:0000259" key="3">
    <source>
        <dbReference type="SMART" id="SM01119"/>
    </source>
</evidence>